<dbReference type="InterPro" id="IPR005122">
    <property type="entry name" value="Uracil-DNA_glycosylase-like"/>
</dbReference>
<dbReference type="InterPro" id="IPR036895">
    <property type="entry name" value="Uracil-DNA_glycosylase-like_sf"/>
</dbReference>
<reference evidence="2" key="1">
    <citation type="journal article" date="2014" name="Int. J. Syst. Evol. Microbiol.">
        <title>Complete genome sequence of Corynebacterium casei LMG S-19264T (=DSM 44701T), isolated from a smear-ripened cheese.</title>
        <authorList>
            <consortium name="US DOE Joint Genome Institute (JGI-PGF)"/>
            <person name="Walter F."/>
            <person name="Albersmeier A."/>
            <person name="Kalinowski J."/>
            <person name="Ruckert C."/>
        </authorList>
    </citation>
    <scope>NUCLEOTIDE SEQUENCE</scope>
    <source>
        <strain evidence="2">CGMCC 1.15320</strain>
    </source>
</reference>
<dbReference type="Pfam" id="PF03167">
    <property type="entry name" value="UDG"/>
    <property type="match status" value="1"/>
</dbReference>
<dbReference type="InterPro" id="IPR047124">
    <property type="entry name" value="HI_0220.2"/>
</dbReference>
<dbReference type="Gene3D" id="3.40.470.10">
    <property type="entry name" value="Uracil-DNA glycosylase-like domain"/>
    <property type="match status" value="1"/>
</dbReference>
<evidence type="ECO:0000313" key="3">
    <source>
        <dbReference type="Proteomes" id="UP000636264"/>
    </source>
</evidence>
<proteinExistence type="predicted"/>
<dbReference type="PANTHER" id="PTHR42160">
    <property type="entry name" value="URACIL-DNA GLYCOSYLASE SUPERFAMILY PROTEIN"/>
    <property type="match status" value="1"/>
</dbReference>
<protein>
    <submittedName>
        <fullName evidence="2">Uracil-DNA glycosylase</fullName>
    </submittedName>
</protein>
<organism evidence="2 3">
    <name type="scientific">Nitratireductor aestuarii</name>
    <dbReference type="NCBI Taxonomy" id="1735103"/>
    <lineage>
        <taxon>Bacteria</taxon>
        <taxon>Pseudomonadati</taxon>
        <taxon>Pseudomonadota</taxon>
        <taxon>Alphaproteobacteria</taxon>
        <taxon>Hyphomicrobiales</taxon>
        <taxon>Phyllobacteriaceae</taxon>
        <taxon>Nitratireductor</taxon>
    </lineage>
</organism>
<evidence type="ECO:0000259" key="1">
    <source>
        <dbReference type="SMART" id="SM00986"/>
    </source>
</evidence>
<gene>
    <name evidence="2" type="ORF">GCM10011385_40280</name>
</gene>
<dbReference type="SMART" id="SM00986">
    <property type="entry name" value="UDG"/>
    <property type="match status" value="1"/>
</dbReference>
<name>A0A916S338_9HYPH</name>
<dbReference type="SMART" id="SM00987">
    <property type="entry name" value="UreE_C"/>
    <property type="match status" value="1"/>
</dbReference>
<accession>A0A916S338</accession>
<dbReference type="CDD" id="cd10033">
    <property type="entry name" value="UDG_like"/>
    <property type="match status" value="1"/>
</dbReference>
<comment type="caution">
    <text evidence="2">The sequence shown here is derived from an EMBL/GenBank/DDBJ whole genome shotgun (WGS) entry which is preliminary data.</text>
</comment>
<dbReference type="EMBL" id="BMIF01000023">
    <property type="protein sequence ID" value="GGA82001.1"/>
    <property type="molecule type" value="Genomic_DNA"/>
</dbReference>
<dbReference type="SUPFAM" id="SSF52141">
    <property type="entry name" value="Uracil-DNA glycosylase-like"/>
    <property type="match status" value="1"/>
</dbReference>
<dbReference type="Proteomes" id="UP000636264">
    <property type="component" value="Unassembled WGS sequence"/>
</dbReference>
<reference evidence="2" key="2">
    <citation type="submission" date="2020-09" db="EMBL/GenBank/DDBJ databases">
        <authorList>
            <person name="Sun Q."/>
            <person name="Zhou Y."/>
        </authorList>
    </citation>
    <scope>NUCLEOTIDE SEQUENCE</scope>
    <source>
        <strain evidence="2">CGMCC 1.15320</strain>
    </source>
</reference>
<dbReference type="AlphaFoldDB" id="A0A916S338"/>
<keyword evidence="3" id="KW-1185">Reference proteome</keyword>
<feature type="domain" description="Uracil-DNA glycosylase-like" evidence="1">
    <location>
        <begin position="35"/>
        <end position="198"/>
    </location>
</feature>
<sequence length="205" mass="23333">MTDSLDTLLAQIRACRICRDNPAAGMALPHEPRPVLIASQQAKILIASQAPGLRVHETGLPFTDRSGDRLRSWMGVTREEFYDPARFAIVPMGFCFPGYDRNGGDLPPRRECAVHWRAGVLAEMPQIELILTIGQYAQAWHLGDLRKASLTETVREWRAILESPVKPRVLPMPHPSWRNTGWLKKHPWFEEELLPVLKQQIRAMI</sequence>
<dbReference type="PANTHER" id="PTHR42160:SF1">
    <property type="entry name" value="URACIL-DNA GLYCOSYLASE SUPERFAMILY PROTEIN"/>
    <property type="match status" value="1"/>
</dbReference>
<evidence type="ECO:0000313" key="2">
    <source>
        <dbReference type="EMBL" id="GGA82001.1"/>
    </source>
</evidence>
<dbReference type="RefSeq" id="WP_188722910.1">
    <property type="nucleotide sequence ID" value="NZ_BMIF01000023.1"/>
</dbReference>